<dbReference type="InterPro" id="IPR042184">
    <property type="entry name" value="YqeY/Aim41_N"/>
</dbReference>
<dbReference type="Pfam" id="PF09424">
    <property type="entry name" value="YqeY"/>
    <property type="match status" value="1"/>
</dbReference>
<dbReference type="AlphaFoldDB" id="A0A2H0RMA6"/>
<dbReference type="InterPro" id="IPR023168">
    <property type="entry name" value="GatB_Yqey_C_2"/>
</dbReference>
<dbReference type="SUPFAM" id="SSF89095">
    <property type="entry name" value="GatB/YqeY motif"/>
    <property type="match status" value="1"/>
</dbReference>
<evidence type="ECO:0000313" key="2">
    <source>
        <dbReference type="Proteomes" id="UP000230084"/>
    </source>
</evidence>
<dbReference type="PANTHER" id="PTHR28055:SF1">
    <property type="entry name" value="ALTERED INHERITANCE OF MITOCHONDRIA PROTEIN 41, MITOCHONDRIAL"/>
    <property type="match status" value="1"/>
</dbReference>
<dbReference type="InterPro" id="IPR019004">
    <property type="entry name" value="YqeY/Aim41"/>
</dbReference>
<organism evidence="1 2">
    <name type="scientific">Candidatus Uhrbacteria bacterium CG10_big_fil_rev_8_21_14_0_10_50_16</name>
    <dbReference type="NCBI Taxonomy" id="1975039"/>
    <lineage>
        <taxon>Bacteria</taxon>
        <taxon>Candidatus Uhriibacteriota</taxon>
    </lineage>
</organism>
<dbReference type="EMBL" id="PCYM01000005">
    <property type="protein sequence ID" value="PIR47600.1"/>
    <property type="molecule type" value="Genomic_DNA"/>
</dbReference>
<proteinExistence type="predicted"/>
<gene>
    <name evidence="1" type="ORF">COV06_02870</name>
</gene>
<accession>A0A2H0RMA6</accession>
<evidence type="ECO:0008006" key="3">
    <source>
        <dbReference type="Google" id="ProtNLM"/>
    </source>
</evidence>
<dbReference type="Gene3D" id="1.10.10.410">
    <property type="match status" value="1"/>
</dbReference>
<reference evidence="1 2" key="1">
    <citation type="submission" date="2017-09" db="EMBL/GenBank/DDBJ databases">
        <title>Depth-based differentiation of microbial function through sediment-hosted aquifers and enrichment of novel symbionts in the deep terrestrial subsurface.</title>
        <authorList>
            <person name="Probst A.J."/>
            <person name="Ladd B."/>
            <person name="Jarett J.K."/>
            <person name="Geller-Mcgrath D.E."/>
            <person name="Sieber C.M."/>
            <person name="Emerson J.B."/>
            <person name="Anantharaman K."/>
            <person name="Thomas B.C."/>
            <person name="Malmstrom R."/>
            <person name="Stieglmeier M."/>
            <person name="Klingl A."/>
            <person name="Woyke T."/>
            <person name="Ryan C.M."/>
            <person name="Banfield J.F."/>
        </authorList>
    </citation>
    <scope>NUCLEOTIDE SEQUENCE [LARGE SCALE GENOMIC DNA]</scope>
    <source>
        <strain evidence="1">CG10_big_fil_rev_8_21_14_0_10_50_16</strain>
    </source>
</reference>
<dbReference type="PANTHER" id="PTHR28055">
    <property type="entry name" value="ALTERED INHERITANCE OF MITOCHONDRIA PROTEIN 41, MITOCHONDRIAL"/>
    <property type="match status" value="1"/>
</dbReference>
<evidence type="ECO:0000313" key="1">
    <source>
        <dbReference type="EMBL" id="PIR47600.1"/>
    </source>
</evidence>
<sequence>MSIQEKISEDLKTAMKARQADVVTSLRGLQSALKNKQIELQRDLEESEVLEVLKSSSKQLKDAMQDFVKGERQDLISKTQAELDLIAQFLPTPMERAQIREHVVKIASEVGATTLADMGKLMGAVVKAIGATANGDDVRKEVDAFLKEE</sequence>
<dbReference type="Proteomes" id="UP000230084">
    <property type="component" value="Unassembled WGS sequence"/>
</dbReference>
<dbReference type="Gene3D" id="1.10.1510.10">
    <property type="entry name" value="Uncharacterised protein YqeY/AIM41 PF09424, N-terminal domain"/>
    <property type="match status" value="1"/>
</dbReference>
<name>A0A2H0RMA6_9BACT</name>
<dbReference type="GO" id="GO:0016884">
    <property type="term" value="F:carbon-nitrogen ligase activity, with glutamine as amido-N-donor"/>
    <property type="evidence" value="ECO:0007669"/>
    <property type="project" value="InterPro"/>
</dbReference>
<protein>
    <recommendedName>
        <fullName evidence="3">Glutamyl-tRNA amidotransferase</fullName>
    </recommendedName>
</protein>
<comment type="caution">
    <text evidence="1">The sequence shown here is derived from an EMBL/GenBank/DDBJ whole genome shotgun (WGS) entry which is preliminary data.</text>
</comment>
<dbReference type="InterPro" id="IPR003789">
    <property type="entry name" value="Asn/Gln_tRNA_amidoTrase-B-like"/>
</dbReference>